<evidence type="ECO:0000313" key="2">
    <source>
        <dbReference type="EMBL" id="GHF14159.1"/>
    </source>
</evidence>
<reference evidence="2" key="2">
    <citation type="submission" date="2020-09" db="EMBL/GenBank/DDBJ databases">
        <authorList>
            <person name="Sun Q."/>
            <person name="Zhou Y."/>
        </authorList>
    </citation>
    <scope>NUCLEOTIDE SEQUENCE</scope>
    <source>
        <strain evidence="2">CGMCC 1.16548</strain>
    </source>
</reference>
<reference evidence="2" key="1">
    <citation type="journal article" date="2014" name="Int. J. Syst. Evol. Microbiol.">
        <title>Complete genome sequence of Corynebacterium casei LMG S-19264T (=DSM 44701T), isolated from a smear-ripened cheese.</title>
        <authorList>
            <consortium name="US DOE Joint Genome Institute (JGI-PGF)"/>
            <person name="Walter F."/>
            <person name="Albersmeier A."/>
            <person name="Kalinowski J."/>
            <person name="Ruckert C."/>
        </authorList>
    </citation>
    <scope>NUCLEOTIDE SEQUENCE</scope>
    <source>
        <strain evidence="2">CGMCC 1.16548</strain>
    </source>
</reference>
<dbReference type="InterPro" id="IPR005183">
    <property type="entry name" value="DUF305_CopM-like"/>
</dbReference>
<dbReference type="PANTHER" id="PTHR36933">
    <property type="entry name" value="SLL0788 PROTEIN"/>
    <property type="match status" value="1"/>
</dbReference>
<evidence type="ECO:0000313" key="3">
    <source>
        <dbReference type="Proteomes" id="UP000617531"/>
    </source>
</evidence>
<dbReference type="Gene3D" id="1.20.1260.10">
    <property type="match status" value="1"/>
</dbReference>
<feature type="domain" description="DUF305" evidence="1">
    <location>
        <begin position="42"/>
        <end position="204"/>
    </location>
</feature>
<sequence length="210" mass="21964">MTRGRVVAVILAAVLLIAGAFALGRVAAGTAPTPTTDSAAAGFLRDMQVHHAQAVEMALLVRDRTDDETVRTIAYDMAVTQAGQSGAMYGLLDAWDLPQRSAQRAMAWTELPALDGSDSGHQMDPDAPGGMPGLATDAEVAELEAATGDAAVRLFLKLMIAHHEGGVEMADAVLARTDVPQVVTLAEGIRRAQQAEIDAMTQLLAALPPE</sequence>
<dbReference type="InterPro" id="IPR012347">
    <property type="entry name" value="Ferritin-like"/>
</dbReference>
<dbReference type="EMBL" id="BNAI01000002">
    <property type="protein sequence ID" value="GHF14159.1"/>
    <property type="molecule type" value="Genomic_DNA"/>
</dbReference>
<gene>
    <name evidence="2" type="ORF">GCM10011600_13860</name>
</gene>
<evidence type="ECO:0000259" key="1">
    <source>
        <dbReference type="Pfam" id="PF03713"/>
    </source>
</evidence>
<dbReference type="Pfam" id="PF03713">
    <property type="entry name" value="DUF305"/>
    <property type="match status" value="1"/>
</dbReference>
<dbReference type="Proteomes" id="UP000617531">
    <property type="component" value="Unassembled WGS sequence"/>
</dbReference>
<proteinExistence type="predicted"/>
<name>A0A8J3GQ00_9MICO</name>
<dbReference type="PANTHER" id="PTHR36933:SF1">
    <property type="entry name" value="SLL0788 PROTEIN"/>
    <property type="match status" value="1"/>
</dbReference>
<comment type="caution">
    <text evidence="2">The sequence shown here is derived from an EMBL/GenBank/DDBJ whole genome shotgun (WGS) entry which is preliminary data.</text>
</comment>
<dbReference type="AlphaFoldDB" id="A0A8J3GQ00"/>
<accession>A0A8J3GQ00</accession>
<dbReference type="RefSeq" id="WP_191282741.1">
    <property type="nucleotide sequence ID" value="NZ_BNAI01000002.1"/>
</dbReference>
<protein>
    <submittedName>
        <fullName evidence="2">DUF305 domain-containing protein</fullName>
    </submittedName>
</protein>
<keyword evidence="3" id="KW-1185">Reference proteome</keyword>
<organism evidence="2 3">
    <name type="scientific">Pseudolysinimonas yzui</name>
    <dbReference type="NCBI Taxonomy" id="2708254"/>
    <lineage>
        <taxon>Bacteria</taxon>
        <taxon>Bacillati</taxon>
        <taxon>Actinomycetota</taxon>
        <taxon>Actinomycetes</taxon>
        <taxon>Micrococcales</taxon>
        <taxon>Microbacteriaceae</taxon>
        <taxon>Pseudolysinimonas</taxon>
    </lineage>
</organism>